<dbReference type="InterPro" id="IPR017441">
    <property type="entry name" value="Protein_kinase_ATP_BS"/>
</dbReference>
<dbReference type="InterPro" id="IPR000270">
    <property type="entry name" value="PB1_dom"/>
</dbReference>
<dbReference type="SUPFAM" id="SSF56112">
    <property type="entry name" value="Protein kinase-like (PK-like)"/>
    <property type="match status" value="1"/>
</dbReference>
<evidence type="ECO:0000313" key="13">
    <source>
        <dbReference type="Proteomes" id="UP000515121"/>
    </source>
</evidence>
<dbReference type="PROSITE" id="PS00107">
    <property type="entry name" value="PROTEIN_KINASE_ATP"/>
    <property type="match status" value="1"/>
</dbReference>
<keyword evidence="5" id="KW-0808">Transferase</keyword>
<evidence type="ECO:0000256" key="4">
    <source>
        <dbReference type="ARBA" id="ARBA00022553"/>
    </source>
</evidence>
<proteinExistence type="predicted"/>
<dbReference type="SMART" id="SM00220">
    <property type="entry name" value="S_TKc"/>
    <property type="match status" value="1"/>
</dbReference>
<dbReference type="PROSITE" id="PS00108">
    <property type="entry name" value="PROTEIN_KINASE_ST"/>
    <property type="match status" value="1"/>
</dbReference>
<evidence type="ECO:0000259" key="12">
    <source>
        <dbReference type="PROSITE" id="PS50011"/>
    </source>
</evidence>
<dbReference type="Gene3D" id="3.30.200.20">
    <property type="entry name" value="Phosphorylase Kinase, domain 1"/>
    <property type="match status" value="1"/>
</dbReference>
<dbReference type="CDD" id="cd13999">
    <property type="entry name" value="STKc_MAP3K-like"/>
    <property type="match status" value="1"/>
</dbReference>
<dbReference type="Gene3D" id="3.10.20.90">
    <property type="entry name" value="Phosphatidylinositol 3-kinase Catalytic Subunit, Chain A, domain 1"/>
    <property type="match status" value="1"/>
</dbReference>
<dbReference type="Proteomes" id="UP000515121">
    <property type="component" value="Unplaced"/>
</dbReference>
<dbReference type="GO" id="GO:0009734">
    <property type="term" value="P:auxin-activated signaling pathway"/>
    <property type="evidence" value="ECO:0007669"/>
    <property type="project" value="UniProtKB-KW"/>
</dbReference>
<feature type="region of interest" description="Disordered" evidence="11">
    <location>
        <begin position="615"/>
        <end position="653"/>
    </location>
</feature>
<keyword evidence="4" id="KW-0597">Phosphoprotein</keyword>
<name>A0A6P6A1K4_DURZI</name>
<evidence type="ECO:0000313" key="14">
    <source>
        <dbReference type="RefSeq" id="XP_022758610.1"/>
    </source>
</evidence>
<dbReference type="FunFam" id="3.10.20.90:FF:000058">
    <property type="entry name" value="Octicosapeptide/phox/Bem1p domain kinase superfamily protein"/>
    <property type="match status" value="1"/>
</dbReference>
<dbReference type="Pfam" id="PF07714">
    <property type="entry name" value="PK_Tyr_Ser-Thr"/>
    <property type="match status" value="1"/>
</dbReference>
<dbReference type="RefSeq" id="XP_022758610.1">
    <property type="nucleotide sequence ID" value="XM_022902875.1"/>
</dbReference>
<evidence type="ECO:0000256" key="10">
    <source>
        <dbReference type="PROSITE-ProRule" id="PRU10141"/>
    </source>
</evidence>
<keyword evidence="3" id="KW-0723">Serine/threonine-protein kinase</keyword>
<gene>
    <name evidence="14" type="primary">LOC111305384</name>
</gene>
<keyword evidence="9" id="KW-0927">Auxin signaling pathway</keyword>
<feature type="domain" description="Protein kinase" evidence="12">
    <location>
        <begin position="1015"/>
        <end position="1285"/>
    </location>
</feature>
<dbReference type="InterPro" id="IPR000719">
    <property type="entry name" value="Prot_kinase_dom"/>
</dbReference>
<dbReference type="PANTHER" id="PTHR23257">
    <property type="entry name" value="SERINE-THREONINE PROTEIN KINASE"/>
    <property type="match status" value="1"/>
</dbReference>
<dbReference type="OrthoDB" id="4062651at2759"/>
<dbReference type="GO" id="GO:0005524">
    <property type="term" value="F:ATP binding"/>
    <property type="evidence" value="ECO:0007669"/>
    <property type="project" value="UniProtKB-UniRule"/>
</dbReference>
<dbReference type="PANTHER" id="PTHR23257:SF842">
    <property type="entry name" value="KINASE SUPERFAMILY WITH OCTICOSAPEPTIDE_PHOX_BEM1P DOMAIN-CONTAINING PROTEIN"/>
    <property type="match status" value="1"/>
</dbReference>
<keyword evidence="2" id="KW-0963">Cytoplasm</keyword>
<dbReference type="KEGG" id="dzi:111305384"/>
<dbReference type="Pfam" id="PF00564">
    <property type="entry name" value="PB1"/>
    <property type="match status" value="1"/>
</dbReference>
<protein>
    <submittedName>
        <fullName evidence="14">Uncharacterized protein LOC111305384 isoform X1</fullName>
    </submittedName>
</protein>
<keyword evidence="8 10" id="KW-0067">ATP-binding</keyword>
<keyword evidence="6 10" id="KW-0547">Nucleotide-binding</keyword>
<dbReference type="InterPro" id="IPR001245">
    <property type="entry name" value="Ser-Thr/Tyr_kinase_cat_dom"/>
</dbReference>
<dbReference type="PRINTS" id="PR00109">
    <property type="entry name" value="TYRKINASE"/>
</dbReference>
<dbReference type="InterPro" id="IPR011009">
    <property type="entry name" value="Kinase-like_dom_sf"/>
</dbReference>
<keyword evidence="7" id="KW-0418">Kinase</keyword>
<evidence type="ECO:0000256" key="7">
    <source>
        <dbReference type="ARBA" id="ARBA00022777"/>
    </source>
</evidence>
<evidence type="ECO:0000256" key="3">
    <source>
        <dbReference type="ARBA" id="ARBA00022527"/>
    </source>
</evidence>
<comment type="subcellular location">
    <subcellularLocation>
        <location evidence="1">Cytoplasm</location>
    </subcellularLocation>
</comment>
<feature type="compositionally biased region" description="Polar residues" evidence="11">
    <location>
        <begin position="615"/>
        <end position="651"/>
    </location>
</feature>
<evidence type="ECO:0000256" key="2">
    <source>
        <dbReference type="ARBA" id="ARBA00022490"/>
    </source>
</evidence>
<reference evidence="14" key="1">
    <citation type="submission" date="2025-08" db="UniProtKB">
        <authorList>
            <consortium name="RefSeq"/>
        </authorList>
    </citation>
    <scope>IDENTIFICATION</scope>
    <source>
        <tissue evidence="14">Fruit stalk</tissue>
    </source>
</reference>
<evidence type="ECO:0000256" key="1">
    <source>
        <dbReference type="ARBA" id="ARBA00004496"/>
    </source>
</evidence>
<dbReference type="GO" id="GO:0010928">
    <property type="term" value="P:regulation of auxin mediated signaling pathway"/>
    <property type="evidence" value="ECO:0007669"/>
    <property type="project" value="UniProtKB-ARBA"/>
</dbReference>
<dbReference type="GO" id="GO:0004674">
    <property type="term" value="F:protein serine/threonine kinase activity"/>
    <property type="evidence" value="ECO:0007669"/>
    <property type="project" value="UniProtKB-KW"/>
</dbReference>
<evidence type="ECO:0000256" key="5">
    <source>
        <dbReference type="ARBA" id="ARBA00022679"/>
    </source>
</evidence>
<dbReference type="SUPFAM" id="SSF54277">
    <property type="entry name" value="CAD &amp; PB1 domains"/>
    <property type="match status" value="1"/>
</dbReference>
<organism evidence="13 14">
    <name type="scientific">Durio zibethinus</name>
    <name type="common">Durian</name>
    <dbReference type="NCBI Taxonomy" id="66656"/>
    <lineage>
        <taxon>Eukaryota</taxon>
        <taxon>Viridiplantae</taxon>
        <taxon>Streptophyta</taxon>
        <taxon>Embryophyta</taxon>
        <taxon>Tracheophyta</taxon>
        <taxon>Spermatophyta</taxon>
        <taxon>Magnoliopsida</taxon>
        <taxon>eudicotyledons</taxon>
        <taxon>Gunneridae</taxon>
        <taxon>Pentapetalae</taxon>
        <taxon>rosids</taxon>
        <taxon>malvids</taxon>
        <taxon>Malvales</taxon>
        <taxon>Malvaceae</taxon>
        <taxon>Helicteroideae</taxon>
        <taxon>Durio</taxon>
    </lineage>
</organism>
<evidence type="ECO:0000256" key="11">
    <source>
        <dbReference type="SAM" id="MobiDB-lite"/>
    </source>
</evidence>
<evidence type="ECO:0000256" key="8">
    <source>
        <dbReference type="ARBA" id="ARBA00022840"/>
    </source>
</evidence>
<dbReference type="SMART" id="SM00666">
    <property type="entry name" value="PB1"/>
    <property type="match status" value="1"/>
</dbReference>
<dbReference type="GeneID" id="111305384"/>
<dbReference type="GO" id="GO:0005737">
    <property type="term" value="C:cytoplasm"/>
    <property type="evidence" value="ECO:0007669"/>
    <property type="project" value="UniProtKB-SubCell"/>
</dbReference>
<dbReference type="InterPro" id="IPR008271">
    <property type="entry name" value="Ser/Thr_kinase_AS"/>
</dbReference>
<dbReference type="PROSITE" id="PS50011">
    <property type="entry name" value="PROTEIN_KINASE_DOM"/>
    <property type="match status" value="1"/>
</dbReference>
<feature type="binding site" evidence="10">
    <location>
        <position position="1046"/>
    </location>
    <ligand>
        <name>ATP</name>
        <dbReference type="ChEBI" id="CHEBI:30616"/>
    </ligand>
</feature>
<evidence type="ECO:0000256" key="6">
    <source>
        <dbReference type="ARBA" id="ARBA00022741"/>
    </source>
</evidence>
<dbReference type="InterPro" id="IPR050167">
    <property type="entry name" value="Ser_Thr_protein_kinase"/>
</dbReference>
<evidence type="ECO:0000256" key="9">
    <source>
        <dbReference type="ARBA" id="ARBA00023294"/>
    </source>
</evidence>
<keyword evidence="13" id="KW-1185">Reference proteome</keyword>
<dbReference type="Gene3D" id="1.10.510.10">
    <property type="entry name" value="Transferase(Phosphotransferase) domain 1"/>
    <property type="match status" value="1"/>
</dbReference>
<accession>A0A6P6A1K4</accession>
<dbReference type="CDD" id="cd06410">
    <property type="entry name" value="PB1_UP2"/>
    <property type="match status" value="1"/>
</dbReference>
<dbReference type="FunFam" id="1.10.510.10:FF:000142">
    <property type="entry name" value="Octicosapeptide/phox/Bem1p domain kinase superfamily protein"/>
    <property type="match status" value="1"/>
</dbReference>
<sequence length="1303" mass="142791">MQVNRPGNLLGNMIREAASPFDQLILKESTSVVANVGKNVNNKNISVQTGEEFSMDFLQECVGTRATPAVPGAAYIHEKRVGFNQNQNQQLGYQDLARILGLERVDSECASDVSDFASAKGSFKGSENGSCVEKISRYQKEDGDIGQVARKAFGELNCDVSHPNGFGPTTTPIYVSDSPSSSNFRGQGASDGSQSGKMKFLCSFGGKILPRPSDGKLRYVGGETRIISIQKCLSWEELVRKTLDICNQPHSIKYQLPGEDLDALISVSSDEDLQNMLEEYHGLEKLEGSQRLRIVLIPFGESENASSLEASIIQQSNPDYQYVVAVNGIVDPCLMKISGGQCLPSEGSQLGPALDHNPSFHKCCPTSVIPSETKGAFNALHPSQIFHDSQNATRLPLPSPPITPLPFQHGGSNSVCAQAFGDNSSIESSSSFITAHLNPENCGTEIPNYKHAQQVPPDLMNCSHPYVKVDASQTYQAYGGQLLSPNPREDSLTLSVLNKNNSDYNCVSHGSSMHKERSYLFEKPISHADDPLSLLSGSVDSIDSPPSMSHAFSDPKLQEHGGRSAYCSQEGASLSSPLNFAKTQPPSPLVSNAMQERLMQQHDNIDIRKPRAQNDLSEIESTSKSTWDILSSSPNPEPSCRNTPMHQATGDSNDKCQTAKIDLNKCGFMTPNGYDEHTASLDARNRSDKNDPFLHQGGKLCQGRSPDCCMEYNNKLSNADCNQTSGFAIDTWKKDSQVPSSLAIENNIKHPQTLDKITSDILECCGFSGKVIDGRGSISSCSGNPEVTCLFPKTIKDSRDECSLGDLISESLNGPILHEPPQLQCVASQKDIPKEDMLMGSTNLHPSPVHVDSGLCSNLHKDDLHAMSQNPANNAVFRREVSLIDDDLNFPNQNAEKIGSLHENSIVEDVKFEQTELSSKNKYQFQPQPVVSLEDVVASVPSGIQVPSAVVPRVDVISSDIVSPIATELEDVIPESKSKDATVDARYKDECFSDALIAEMEASIYGLQIIKNADLEELRELGSGTYGTVYHGKWRGTDVAIKRIKKSCFSGRSSEQDRLTKDFWREAHILSNLHHPNVVAFYGVVPDGTGGTLATVTEFMVNGSLRTVLIKKDRSLDRRKKLIIAMDAAFGMEYLHSKNIVHFDLKCDNLLVNLRDPERPICKVGDFGLSRIKRNTLVSGGVRGTLPWMAPELLNGSSSRVSEKVDVFSFGISMWEILTGEEPYADMHCGAIIGGIVKNTLRPPIPEQCDPDWRKLMEQCWSPDPESRPSFTEIINRLRSISMLLQPKGQYNQARQTRPNVTA</sequence>
<dbReference type="FunFam" id="3.30.200.20:FF:000081">
    <property type="entry name" value="Octicosapeptide/phox/Bem1p domain kinase superfamily protein"/>
    <property type="match status" value="1"/>
</dbReference>